<dbReference type="Pfam" id="PF14559">
    <property type="entry name" value="TPR_19"/>
    <property type="match status" value="1"/>
</dbReference>
<protein>
    <submittedName>
        <fullName evidence="1">Uncharacterized protein</fullName>
    </submittedName>
</protein>
<dbReference type="InterPro" id="IPR011990">
    <property type="entry name" value="TPR-like_helical_dom_sf"/>
</dbReference>
<proteinExistence type="predicted"/>
<accession>A0A382VSY4</accession>
<reference evidence="1" key="1">
    <citation type="submission" date="2018-05" db="EMBL/GenBank/DDBJ databases">
        <authorList>
            <person name="Lanie J.A."/>
            <person name="Ng W.-L."/>
            <person name="Kazmierczak K.M."/>
            <person name="Andrzejewski T.M."/>
            <person name="Davidsen T.M."/>
            <person name="Wayne K.J."/>
            <person name="Tettelin H."/>
            <person name="Glass J.I."/>
            <person name="Rusch D."/>
            <person name="Podicherti R."/>
            <person name="Tsui H.-C.T."/>
            <person name="Winkler M.E."/>
        </authorList>
    </citation>
    <scope>NUCLEOTIDE SEQUENCE</scope>
</reference>
<gene>
    <name evidence="1" type="ORF">METZ01_LOCUS401999</name>
</gene>
<evidence type="ECO:0000313" key="1">
    <source>
        <dbReference type="EMBL" id="SVD49145.1"/>
    </source>
</evidence>
<dbReference type="AlphaFoldDB" id="A0A382VSY4"/>
<organism evidence="1">
    <name type="scientific">marine metagenome</name>
    <dbReference type="NCBI Taxonomy" id="408172"/>
    <lineage>
        <taxon>unclassified sequences</taxon>
        <taxon>metagenomes</taxon>
        <taxon>ecological metagenomes</taxon>
    </lineage>
</organism>
<name>A0A382VSY4_9ZZZZ</name>
<dbReference type="SUPFAM" id="SSF48452">
    <property type="entry name" value="TPR-like"/>
    <property type="match status" value="1"/>
</dbReference>
<dbReference type="EMBL" id="UINC01154070">
    <property type="protein sequence ID" value="SVD49145.1"/>
    <property type="molecule type" value="Genomic_DNA"/>
</dbReference>
<sequence>MAFEQKDWSLAIRNYQAVLESDSLNGHAWLRIAQAQRALGLYVQALETLESALIVGAREAMIEFERARNFANLGRTEDSLVALSRANESGLRALPSLEGAEEFKAVRLRGEFQEIYSAVRRRVFPCEGIAGSEDLDFWVGDWEVRLADGSLAGHSQVTRQDGGCAVLEQWRGSGGSTGTSINYFIPSLGQWR</sequence>
<dbReference type="Gene3D" id="1.25.40.10">
    <property type="entry name" value="Tetratricopeptide repeat domain"/>
    <property type="match status" value="1"/>
</dbReference>
<feature type="non-terminal residue" evidence="1">
    <location>
        <position position="192"/>
    </location>
</feature>